<dbReference type="AlphaFoldDB" id="A0A0A9BJM8"/>
<sequence length="88" mass="9969">MAFSGARMRCERCLHQLKEKSSCLASFGRRVSLTLSPHSVGRFLPLLWIPCYVGHWRAATERRSYERWCGSPRTLAMASMLLSGSAHL</sequence>
<organism evidence="1">
    <name type="scientific">Arundo donax</name>
    <name type="common">Giant reed</name>
    <name type="synonym">Donax arundinaceus</name>
    <dbReference type="NCBI Taxonomy" id="35708"/>
    <lineage>
        <taxon>Eukaryota</taxon>
        <taxon>Viridiplantae</taxon>
        <taxon>Streptophyta</taxon>
        <taxon>Embryophyta</taxon>
        <taxon>Tracheophyta</taxon>
        <taxon>Spermatophyta</taxon>
        <taxon>Magnoliopsida</taxon>
        <taxon>Liliopsida</taxon>
        <taxon>Poales</taxon>
        <taxon>Poaceae</taxon>
        <taxon>PACMAD clade</taxon>
        <taxon>Arundinoideae</taxon>
        <taxon>Arundineae</taxon>
        <taxon>Arundo</taxon>
    </lineage>
</organism>
<protein>
    <submittedName>
        <fullName evidence="1">Uncharacterized protein</fullName>
    </submittedName>
</protein>
<evidence type="ECO:0000313" key="1">
    <source>
        <dbReference type="EMBL" id="JAD64139.1"/>
    </source>
</evidence>
<dbReference type="EMBL" id="GBRH01233756">
    <property type="protein sequence ID" value="JAD64139.1"/>
    <property type="molecule type" value="Transcribed_RNA"/>
</dbReference>
<reference evidence="1" key="2">
    <citation type="journal article" date="2015" name="Data Brief">
        <title>Shoot transcriptome of the giant reed, Arundo donax.</title>
        <authorList>
            <person name="Barrero R.A."/>
            <person name="Guerrero F.D."/>
            <person name="Moolhuijzen P."/>
            <person name="Goolsby J.A."/>
            <person name="Tidwell J."/>
            <person name="Bellgard S.E."/>
            <person name="Bellgard M.I."/>
        </authorList>
    </citation>
    <scope>NUCLEOTIDE SEQUENCE</scope>
    <source>
        <tissue evidence="1">Shoot tissue taken approximately 20 cm above the soil surface</tissue>
    </source>
</reference>
<accession>A0A0A9BJM8</accession>
<reference evidence="1" key="1">
    <citation type="submission" date="2014-09" db="EMBL/GenBank/DDBJ databases">
        <authorList>
            <person name="Magalhaes I.L.F."/>
            <person name="Oliveira U."/>
            <person name="Santos F.R."/>
            <person name="Vidigal T.H.D.A."/>
            <person name="Brescovit A.D."/>
            <person name="Santos A.J."/>
        </authorList>
    </citation>
    <scope>NUCLEOTIDE SEQUENCE</scope>
    <source>
        <tissue evidence="1">Shoot tissue taken approximately 20 cm above the soil surface</tissue>
    </source>
</reference>
<proteinExistence type="predicted"/>
<name>A0A0A9BJM8_ARUDO</name>